<accession>A0A7K0FVD2</accession>
<keyword evidence="5" id="KW-1185">Reference proteome</keyword>
<dbReference type="Proteomes" id="UP000487757">
    <property type="component" value="Unassembled WGS sequence"/>
</dbReference>
<dbReference type="InterPro" id="IPR001789">
    <property type="entry name" value="Sig_transdc_resp-reg_receiver"/>
</dbReference>
<dbReference type="Gene3D" id="3.40.50.2300">
    <property type="match status" value="1"/>
</dbReference>
<feature type="domain" description="Response regulatory" evidence="2">
    <location>
        <begin position="6"/>
        <end position="119"/>
    </location>
</feature>
<evidence type="ECO:0000313" key="4">
    <source>
        <dbReference type="EMBL" id="MRX74706.1"/>
    </source>
</evidence>
<keyword evidence="1" id="KW-0597">Phosphoprotein</keyword>
<evidence type="ECO:0000313" key="5">
    <source>
        <dbReference type="Proteomes" id="UP000487757"/>
    </source>
</evidence>
<dbReference type="PANTHER" id="PTHR37299:SF1">
    <property type="entry name" value="STAGE 0 SPORULATION PROTEIN A HOMOLOG"/>
    <property type="match status" value="1"/>
</dbReference>
<feature type="modified residue" description="4-aspartylphosphate" evidence="1">
    <location>
        <position position="58"/>
    </location>
</feature>
<comment type="caution">
    <text evidence="4">The sequence shown here is derived from an EMBL/GenBank/DDBJ whole genome shotgun (WGS) entry which is preliminary data.</text>
</comment>
<protein>
    <submittedName>
        <fullName evidence="4">Response regulator</fullName>
    </submittedName>
</protein>
<dbReference type="InterPro" id="IPR046947">
    <property type="entry name" value="LytR-like"/>
</dbReference>
<sequence length="243" mass="28138">MTNKIRCVIVDDEKHAIALLSTYISNMPNLELIKTYNNPVHALSEINKKDRIDILFLDIEMPDISGMELAVSLKPKTKSIIFTSAYEKYALKAFDVRANHYLVKPIKQAKFSQSVMEVVEQDLPRLHKCLKNAVFFKTGEKGKLTKVKKQDIIYFEGAGNYVKMVTTKGDPLVYLTLVDVEKIFKDDLFFRIHRSHVINAKKIDKVTGNLIYFKSGHKLQMTEYYKKNLINYFEENTIETGRF</sequence>
<name>A0A7K0FVD2_9SPHI</name>
<proteinExistence type="predicted"/>
<dbReference type="SMART" id="SM00850">
    <property type="entry name" value="LytTR"/>
    <property type="match status" value="1"/>
</dbReference>
<evidence type="ECO:0000256" key="1">
    <source>
        <dbReference type="PROSITE-ProRule" id="PRU00169"/>
    </source>
</evidence>
<feature type="domain" description="HTH LytTR-type" evidence="3">
    <location>
        <begin position="138"/>
        <end position="206"/>
    </location>
</feature>
<reference evidence="4 5" key="1">
    <citation type="submission" date="2019-11" db="EMBL/GenBank/DDBJ databases">
        <title>Pedobacter petrophilus genome.</title>
        <authorList>
            <person name="Feldbauer M.J."/>
            <person name="Newman J.D."/>
        </authorList>
    </citation>
    <scope>NUCLEOTIDE SEQUENCE [LARGE SCALE GENOMIC DNA]</scope>
    <source>
        <strain evidence="4 5">LMG 29686</strain>
    </source>
</reference>
<dbReference type="Gene3D" id="2.40.50.1020">
    <property type="entry name" value="LytTr DNA-binding domain"/>
    <property type="match status" value="1"/>
</dbReference>
<dbReference type="OrthoDB" id="9787344at2"/>
<organism evidence="4 5">
    <name type="scientific">Pedobacter petrophilus</name>
    <dbReference type="NCBI Taxonomy" id="1908241"/>
    <lineage>
        <taxon>Bacteria</taxon>
        <taxon>Pseudomonadati</taxon>
        <taxon>Bacteroidota</taxon>
        <taxon>Sphingobacteriia</taxon>
        <taxon>Sphingobacteriales</taxon>
        <taxon>Sphingobacteriaceae</taxon>
        <taxon>Pedobacter</taxon>
    </lineage>
</organism>
<dbReference type="GO" id="GO:0000156">
    <property type="term" value="F:phosphorelay response regulator activity"/>
    <property type="evidence" value="ECO:0007669"/>
    <property type="project" value="InterPro"/>
</dbReference>
<dbReference type="SMART" id="SM00448">
    <property type="entry name" value="REC"/>
    <property type="match status" value="1"/>
</dbReference>
<dbReference type="GO" id="GO:0003677">
    <property type="term" value="F:DNA binding"/>
    <property type="evidence" value="ECO:0007669"/>
    <property type="project" value="InterPro"/>
</dbReference>
<dbReference type="InterPro" id="IPR011006">
    <property type="entry name" value="CheY-like_superfamily"/>
</dbReference>
<evidence type="ECO:0000259" key="2">
    <source>
        <dbReference type="PROSITE" id="PS50110"/>
    </source>
</evidence>
<dbReference type="Pfam" id="PF00072">
    <property type="entry name" value="Response_reg"/>
    <property type="match status" value="1"/>
</dbReference>
<dbReference type="RefSeq" id="WP_154278881.1">
    <property type="nucleotide sequence ID" value="NZ_JBHUJQ010000001.1"/>
</dbReference>
<dbReference type="EMBL" id="WKKH01000002">
    <property type="protein sequence ID" value="MRX74706.1"/>
    <property type="molecule type" value="Genomic_DNA"/>
</dbReference>
<dbReference type="InterPro" id="IPR007492">
    <property type="entry name" value="LytTR_DNA-bd_dom"/>
</dbReference>
<gene>
    <name evidence="4" type="ORF">GJU39_01280</name>
</gene>
<dbReference type="PROSITE" id="PS50110">
    <property type="entry name" value="RESPONSE_REGULATORY"/>
    <property type="match status" value="1"/>
</dbReference>
<dbReference type="Pfam" id="PF04397">
    <property type="entry name" value="LytTR"/>
    <property type="match status" value="1"/>
</dbReference>
<dbReference type="PANTHER" id="PTHR37299">
    <property type="entry name" value="TRANSCRIPTIONAL REGULATOR-RELATED"/>
    <property type="match status" value="1"/>
</dbReference>
<dbReference type="PROSITE" id="PS50930">
    <property type="entry name" value="HTH_LYTTR"/>
    <property type="match status" value="1"/>
</dbReference>
<dbReference type="AlphaFoldDB" id="A0A7K0FVD2"/>
<dbReference type="SUPFAM" id="SSF52172">
    <property type="entry name" value="CheY-like"/>
    <property type="match status" value="1"/>
</dbReference>
<evidence type="ECO:0000259" key="3">
    <source>
        <dbReference type="PROSITE" id="PS50930"/>
    </source>
</evidence>